<feature type="region of interest" description="Disordered" evidence="1">
    <location>
        <begin position="151"/>
        <end position="175"/>
    </location>
</feature>
<dbReference type="STRING" id="67267.GCA_000716675_00575"/>
<gene>
    <name evidence="2" type="ORF">SMD44_08678</name>
</gene>
<accession>A0A1Z1WRV6</accession>
<dbReference type="KEGG" id="salf:SMD44_08678"/>
<dbReference type="EMBL" id="CP021748">
    <property type="protein sequence ID" value="ARX89191.1"/>
    <property type="molecule type" value="Genomic_DNA"/>
</dbReference>
<organism evidence="2 3">
    <name type="scientific">Streptomyces alboflavus</name>
    <dbReference type="NCBI Taxonomy" id="67267"/>
    <lineage>
        <taxon>Bacteria</taxon>
        <taxon>Bacillati</taxon>
        <taxon>Actinomycetota</taxon>
        <taxon>Actinomycetes</taxon>
        <taxon>Kitasatosporales</taxon>
        <taxon>Streptomycetaceae</taxon>
        <taxon>Streptomyces</taxon>
    </lineage>
</organism>
<sequence length="175" mass="18033">MAHWDGKAWQQTQVDGFPRSAVGSILAVSPTEVWAGGTGGFVGGPPGKPIPPLLVRFDGQSWNRVRIPADFGGITSLVPGASGELGWIAVARSLKWGPPGSTPPLIPGPDFLAWNGQSFAEHSEPVVAGEGDSSSLRLAAVPGTATVWSVGRAGVPRAPSPRGSCGSAERRPPVR</sequence>
<evidence type="ECO:0000256" key="1">
    <source>
        <dbReference type="SAM" id="MobiDB-lite"/>
    </source>
</evidence>
<keyword evidence="3" id="KW-1185">Reference proteome</keyword>
<name>A0A1Z1WRV6_9ACTN</name>
<dbReference type="eggNOG" id="COG4447">
    <property type="taxonomic scope" value="Bacteria"/>
</dbReference>
<evidence type="ECO:0000313" key="2">
    <source>
        <dbReference type="EMBL" id="ARX89191.1"/>
    </source>
</evidence>
<protein>
    <submittedName>
        <fullName evidence="2">LigA protein</fullName>
    </submittedName>
</protein>
<dbReference type="Proteomes" id="UP000195880">
    <property type="component" value="Chromosome"/>
</dbReference>
<dbReference type="AlphaFoldDB" id="A0A1Z1WRV6"/>
<evidence type="ECO:0000313" key="3">
    <source>
        <dbReference type="Proteomes" id="UP000195880"/>
    </source>
</evidence>
<reference evidence="2 3" key="1">
    <citation type="submission" date="2017-05" db="EMBL/GenBank/DDBJ databases">
        <title>Streptomyces alboflavus Genome sequencing and assembly.</title>
        <authorList>
            <person name="Wang Y."/>
            <person name="Du B."/>
            <person name="Ding Y."/>
            <person name="Liu H."/>
            <person name="Hou Q."/>
            <person name="Liu K."/>
            <person name="Wang C."/>
            <person name="Yao L."/>
        </authorList>
    </citation>
    <scope>NUCLEOTIDE SEQUENCE [LARGE SCALE GENOMIC DNA]</scope>
    <source>
        <strain evidence="2 3">MDJK44</strain>
    </source>
</reference>
<proteinExistence type="predicted"/>